<keyword evidence="8 13" id="KW-0547">Nucleotide-binding</keyword>
<accession>A0A9Q0RKU1</accession>
<dbReference type="Gene3D" id="1.10.510.10">
    <property type="entry name" value="Transferase(Phosphotransferase) domain 1"/>
    <property type="match status" value="2"/>
</dbReference>
<keyword evidence="10 13" id="KW-0067">ATP-binding</keyword>
<dbReference type="PROSITE" id="PS51285">
    <property type="entry name" value="AGC_KINASE_CTER"/>
    <property type="match status" value="1"/>
</dbReference>
<feature type="compositionally biased region" description="Low complexity" evidence="14">
    <location>
        <begin position="823"/>
        <end position="845"/>
    </location>
</feature>
<keyword evidence="6" id="KW-0808">Transferase</keyword>
<keyword evidence="7" id="KW-0677">Repeat</keyword>
<feature type="compositionally biased region" description="Low complexity" evidence="14">
    <location>
        <begin position="959"/>
        <end position="969"/>
    </location>
</feature>
<comment type="catalytic activity">
    <reaction evidence="12">
        <text>L-seryl-[protein] + ATP = O-phospho-L-seryl-[protein] + ADP + H(+)</text>
        <dbReference type="Rhea" id="RHEA:17989"/>
        <dbReference type="Rhea" id="RHEA-COMP:9863"/>
        <dbReference type="Rhea" id="RHEA-COMP:11604"/>
        <dbReference type="ChEBI" id="CHEBI:15378"/>
        <dbReference type="ChEBI" id="CHEBI:29999"/>
        <dbReference type="ChEBI" id="CHEBI:30616"/>
        <dbReference type="ChEBI" id="CHEBI:83421"/>
        <dbReference type="ChEBI" id="CHEBI:456216"/>
        <dbReference type="EC" id="2.7.11.1"/>
    </reaction>
</comment>
<dbReference type="EC" id="2.7.11.1" evidence="3"/>
<comment type="cofactor">
    <cofactor evidence="1">
        <name>Mg(2+)</name>
        <dbReference type="ChEBI" id="CHEBI:18420"/>
    </cofactor>
</comment>
<dbReference type="Gene3D" id="3.30.200.20">
    <property type="entry name" value="Phosphorylase Kinase, domain 1"/>
    <property type="match status" value="2"/>
</dbReference>
<dbReference type="GO" id="GO:0005524">
    <property type="term" value="F:ATP binding"/>
    <property type="evidence" value="ECO:0007669"/>
    <property type="project" value="UniProtKB-UniRule"/>
</dbReference>
<feature type="binding site" evidence="13">
    <location>
        <position position="43"/>
    </location>
    <ligand>
        <name>ATP</name>
        <dbReference type="ChEBI" id="CHEBI:30616"/>
    </ligand>
</feature>
<evidence type="ECO:0000256" key="1">
    <source>
        <dbReference type="ARBA" id="ARBA00001946"/>
    </source>
</evidence>
<dbReference type="Pfam" id="PF00069">
    <property type="entry name" value="Pkinase"/>
    <property type="match status" value="2"/>
</dbReference>
<gene>
    <name evidence="17" type="ORF">RDWZM_009251</name>
</gene>
<evidence type="ECO:0000259" key="15">
    <source>
        <dbReference type="PROSITE" id="PS50011"/>
    </source>
</evidence>
<sequence>MAKRKVDMRDFEILKVLGTGAYGKVFLVRKIGGSDHGKLYAMKVLKKSSVVMKQKTLEHTKTERQVLEFIRRSPFLVSLHYAFQTDTKLHLILDYISGGELFTHLYQRDSFPEDAVRIYAAELILALESLHKRGIIYRDIKLENILLDSEGHIVLTDFGLCKQFLPHESDLRAFSFCGTIEYMAPEIVKGGPTGHDFSVDWWSFGVLIYELLTGASPFTVEGEKNTQHEISRRIMRSNPPYPTNLSTEVIDLLKLILVKDPHKRLGGTEEDADEIKRHPFFKSICWDDLAARKVAAPFTPKIKNELDVSNFAEEFTSMIPKVSLLMADNNNNPNGKQTSNMVANNTTVATPANMDVSRTETSQLSSNSQSCVENQSIDADLFYGYSYVAPSVVFDDGLVYAQKSSPNVRSGNAGSLPPSSAPPPTMIAPIANKRFKPDLAKLVAASKNGSNGTSEFFQHYQLLPSNGASDAKNRDDIGWLGDGSFSICCRCVHKCTGVEYAVKIVSRHRRRDSVNGTTYDASLQEEQLLRACQGHLNIVTLKEMFQDESHTFIVLELLRGGELLSRIRKRTRFTESQAWPVFQQLVSAVAYLHSKGIVHRDLKPENVLFTDSSDDHVKLVDFGFARFYTPINCDLMRTPCCTLNYAAPEVLHQAIVQSSHRNNLNRKDYATPYNTSGYDNSCDLWSLGAVLYTMLTGRIPFQSYPLTKHDASDANFILDRIVAGDEFNMNDPMWYNLNISDQAKSVIRGLLTLNSERRLTIQELIQHPWFVANRSLSSPQSPISPSHQFYPTNCSTSSTISNSTTANIHLHNHRHNNNHRNDTSGFSSLSSTSTFSGSSTSSNGRSFEDIGSFNAVKCLLNGTKRTLKMKLKKKHTKTRKNGKKGKDHFEVLMNSDDLFAEVDEEEEELDDGREIPVDNRIVPVIIHKQHTQPDKSISATSYNSAYDSGVQSLTSSHQSGSTGSRGSNSSIITSVATTMSSATGLPMSVIVKSSLSSSSSLSSVNQPNANIVPTSTTSTSSSCICVPPFEYLQQSTNNHHHHPKPTQLCYSSIPSSIIQYNCHGMINSTDHESNYSESKVAAYLATLVTPDNDSVISNNNGTMQKIQQSTSVLPSYPSHHRDLTLTYGTVENVINSKRSRPSDDSLLESLSRAAVSCETYISKNIANTTTPTIRGNHLLNVFESTNNDTNNNSTRLIHSERLVTAPSVESTTMIPHTNQKLAHHYHQVYKRQRIATIVID</sequence>
<feature type="binding site" evidence="13">
    <location>
        <position position="503"/>
    </location>
    <ligand>
        <name>ATP</name>
        <dbReference type="ChEBI" id="CHEBI:30616"/>
    </ligand>
</feature>
<organism evidence="17 18">
    <name type="scientific">Blomia tropicalis</name>
    <name type="common">Mite</name>
    <dbReference type="NCBI Taxonomy" id="40697"/>
    <lineage>
        <taxon>Eukaryota</taxon>
        <taxon>Metazoa</taxon>
        <taxon>Ecdysozoa</taxon>
        <taxon>Arthropoda</taxon>
        <taxon>Chelicerata</taxon>
        <taxon>Arachnida</taxon>
        <taxon>Acari</taxon>
        <taxon>Acariformes</taxon>
        <taxon>Sarcoptiformes</taxon>
        <taxon>Astigmata</taxon>
        <taxon>Glycyphagoidea</taxon>
        <taxon>Echimyopodidae</taxon>
        <taxon>Blomia</taxon>
    </lineage>
</organism>
<evidence type="ECO:0000256" key="11">
    <source>
        <dbReference type="ARBA" id="ARBA00047899"/>
    </source>
</evidence>
<evidence type="ECO:0000256" key="2">
    <source>
        <dbReference type="ARBA" id="ARBA00009804"/>
    </source>
</evidence>
<reference evidence="17" key="1">
    <citation type="submission" date="2022-12" db="EMBL/GenBank/DDBJ databases">
        <title>Genome assemblies of Blomia tropicalis.</title>
        <authorList>
            <person name="Cui Y."/>
        </authorList>
    </citation>
    <scope>NUCLEOTIDE SEQUENCE</scope>
    <source>
        <tissue evidence="17">Adult mites</tissue>
    </source>
</reference>
<evidence type="ECO:0000256" key="10">
    <source>
        <dbReference type="ARBA" id="ARBA00022840"/>
    </source>
</evidence>
<name>A0A9Q0RKU1_BLOTA</name>
<dbReference type="SMART" id="SM00133">
    <property type="entry name" value="S_TK_X"/>
    <property type="match status" value="1"/>
</dbReference>
<evidence type="ECO:0000256" key="4">
    <source>
        <dbReference type="ARBA" id="ARBA00022527"/>
    </source>
</evidence>
<keyword evidence="9" id="KW-0418">Kinase</keyword>
<keyword evidence="18" id="KW-1185">Reference proteome</keyword>
<dbReference type="InterPro" id="IPR011009">
    <property type="entry name" value="Kinase-like_dom_sf"/>
</dbReference>
<comment type="caution">
    <text evidence="17">The sequence shown here is derived from an EMBL/GenBank/DDBJ whole genome shotgun (WGS) entry which is preliminary data.</text>
</comment>
<dbReference type="SMART" id="SM00220">
    <property type="entry name" value="S_TKc"/>
    <property type="match status" value="2"/>
</dbReference>
<feature type="domain" description="AGC-kinase C-terminal" evidence="16">
    <location>
        <begin position="282"/>
        <end position="397"/>
    </location>
</feature>
<dbReference type="CDD" id="cd05583">
    <property type="entry name" value="STKc_MSK_N"/>
    <property type="match status" value="1"/>
</dbReference>
<dbReference type="PROSITE" id="PS50011">
    <property type="entry name" value="PROTEIN_KINASE_DOM"/>
    <property type="match status" value="2"/>
</dbReference>
<evidence type="ECO:0000256" key="13">
    <source>
        <dbReference type="PROSITE-ProRule" id="PRU10141"/>
    </source>
</evidence>
<keyword evidence="4" id="KW-0723">Serine/threonine-protein kinase</keyword>
<feature type="domain" description="Protein kinase" evidence="15">
    <location>
        <begin position="474"/>
        <end position="770"/>
    </location>
</feature>
<evidence type="ECO:0000313" key="17">
    <source>
        <dbReference type="EMBL" id="KAJ6218094.1"/>
    </source>
</evidence>
<evidence type="ECO:0000256" key="7">
    <source>
        <dbReference type="ARBA" id="ARBA00022737"/>
    </source>
</evidence>
<dbReference type="Proteomes" id="UP001142055">
    <property type="component" value="Chromosome 3"/>
</dbReference>
<comment type="similarity">
    <text evidence="2">Belongs to the protein kinase superfamily. AGC Ser/Thr protein kinase family. S6 kinase subfamily.</text>
</comment>
<dbReference type="PROSITE" id="PS00108">
    <property type="entry name" value="PROTEIN_KINASE_ST"/>
    <property type="match status" value="2"/>
</dbReference>
<dbReference type="InterPro" id="IPR000961">
    <property type="entry name" value="AGC-kinase_C"/>
</dbReference>
<evidence type="ECO:0000256" key="3">
    <source>
        <dbReference type="ARBA" id="ARBA00012513"/>
    </source>
</evidence>
<evidence type="ECO:0000256" key="8">
    <source>
        <dbReference type="ARBA" id="ARBA00022741"/>
    </source>
</evidence>
<dbReference type="EMBL" id="JAPWDV010000003">
    <property type="protein sequence ID" value="KAJ6218094.1"/>
    <property type="molecule type" value="Genomic_DNA"/>
</dbReference>
<dbReference type="PROSITE" id="PS00107">
    <property type="entry name" value="PROTEIN_KINASE_ATP"/>
    <property type="match status" value="2"/>
</dbReference>
<dbReference type="InterPro" id="IPR008271">
    <property type="entry name" value="Ser/Thr_kinase_AS"/>
</dbReference>
<comment type="catalytic activity">
    <reaction evidence="11">
        <text>L-threonyl-[protein] + ATP = O-phospho-L-threonyl-[protein] + ADP + H(+)</text>
        <dbReference type="Rhea" id="RHEA:46608"/>
        <dbReference type="Rhea" id="RHEA-COMP:11060"/>
        <dbReference type="Rhea" id="RHEA-COMP:11605"/>
        <dbReference type="ChEBI" id="CHEBI:15378"/>
        <dbReference type="ChEBI" id="CHEBI:30013"/>
        <dbReference type="ChEBI" id="CHEBI:30616"/>
        <dbReference type="ChEBI" id="CHEBI:61977"/>
        <dbReference type="ChEBI" id="CHEBI:456216"/>
        <dbReference type="EC" id="2.7.11.1"/>
    </reaction>
</comment>
<evidence type="ECO:0000259" key="16">
    <source>
        <dbReference type="PROSITE" id="PS51285"/>
    </source>
</evidence>
<evidence type="ECO:0000256" key="12">
    <source>
        <dbReference type="ARBA" id="ARBA00048679"/>
    </source>
</evidence>
<feature type="domain" description="Protein kinase" evidence="15">
    <location>
        <begin position="11"/>
        <end position="281"/>
    </location>
</feature>
<evidence type="ECO:0000256" key="5">
    <source>
        <dbReference type="ARBA" id="ARBA00022553"/>
    </source>
</evidence>
<feature type="compositionally biased region" description="Polar residues" evidence="14">
    <location>
        <begin position="949"/>
        <end position="958"/>
    </location>
</feature>
<dbReference type="PANTHER" id="PTHR24351">
    <property type="entry name" value="RIBOSOMAL PROTEIN S6 KINASE"/>
    <property type="match status" value="1"/>
</dbReference>
<dbReference type="InterPro" id="IPR017441">
    <property type="entry name" value="Protein_kinase_ATP_BS"/>
</dbReference>
<dbReference type="SUPFAM" id="SSF56112">
    <property type="entry name" value="Protein kinase-like (PK-like)"/>
    <property type="match status" value="2"/>
</dbReference>
<dbReference type="FunFam" id="1.10.510.10:FF:000157">
    <property type="entry name" value="Ribosomal protein S6 kinase"/>
    <property type="match status" value="1"/>
</dbReference>
<evidence type="ECO:0000256" key="14">
    <source>
        <dbReference type="SAM" id="MobiDB-lite"/>
    </source>
</evidence>
<evidence type="ECO:0000256" key="9">
    <source>
        <dbReference type="ARBA" id="ARBA00022777"/>
    </source>
</evidence>
<dbReference type="AlphaFoldDB" id="A0A9Q0RKU1"/>
<dbReference type="FunFam" id="3.30.200.20:FF:000686">
    <property type="entry name" value="Ribosomal protein S6 kinase"/>
    <property type="match status" value="1"/>
</dbReference>
<protein>
    <recommendedName>
        <fullName evidence="3">non-specific serine/threonine protein kinase</fullName>
        <ecNumber evidence="3">2.7.11.1</ecNumber>
    </recommendedName>
</protein>
<dbReference type="GO" id="GO:0004674">
    <property type="term" value="F:protein serine/threonine kinase activity"/>
    <property type="evidence" value="ECO:0007669"/>
    <property type="project" value="UniProtKB-KW"/>
</dbReference>
<keyword evidence="5" id="KW-0597">Phosphoprotein</keyword>
<proteinExistence type="inferred from homology"/>
<feature type="region of interest" description="Disordered" evidence="14">
    <location>
        <begin position="812"/>
        <end position="846"/>
    </location>
</feature>
<dbReference type="FunFam" id="1.10.510.10:FF:000109">
    <property type="entry name" value="Ribosomal protein S6 kinase"/>
    <property type="match status" value="1"/>
</dbReference>
<evidence type="ECO:0000256" key="6">
    <source>
        <dbReference type="ARBA" id="ARBA00022679"/>
    </source>
</evidence>
<dbReference type="InterPro" id="IPR000719">
    <property type="entry name" value="Prot_kinase_dom"/>
</dbReference>
<dbReference type="Pfam" id="PF00433">
    <property type="entry name" value="Pkinase_C"/>
    <property type="match status" value="1"/>
</dbReference>
<dbReference type="InterPro" id="IPR017892">
    <property type="entry name" value="Pkinase_C"/>
</dbReference>
<feature type="region of interest" description="Disordered" evidence="14">
    <location>
        <begin position="949"/>
        <end position="969"/>
    </location>
</feature>
<evidence type="ECO:0000313" key="18">
    <source>
        <dbReference type="Proteomes" id="UP001142055"/>
    </source>
</evidence>